<feature type="region of interest" description="Disordered" evidence="1">
    <location>
        <begin position="1"/>
        <end position="24"/>
    </location>
</feature>
<sequence>MRRGQFQPAPKNPPEDTAEPIIQDGDALTKACLRKLRKYWIGREREAGAEERVRNSRRSIMVRGGRGGGGGAPWRKRQSLQPVETLQQRRLSCITHARREEKCVEEELAERNPYGLIATPVPLPLHCLGEEEVEESGLKG</sequence>
<evidence type="ECO:0000256" key="1">
    <source>
        <dbReference type="SAM" id="MobiDB-lite"/>
    </source>
</evidence>
<reference evidence="3" key="2">
    <citation type="submission" date="2017-12" db="EMBL/GenBank/DDBJ databases">
        <title>Genome sequence of the Bar-tailed Godwit (Limosa lapponica baueri).</title>
        <authorList>
            <person name="Lima N.C.B."/>
            <person name="Parody-Merino A.M."/>
            <person name="Battley P.F."/>
            <person name="Fidler A.E."/>
            <person name="Prosdocimi F."/>
        </authorList>
    </citation>
    <scope>NUCLEOTIDE SEQUENCE [LARGE SCALE GENOMIC DNA]</scope>
</reference>
<evidence type="ECO:0000313" key="3">
    <source>
        <dbReference type="Proteomes" id="UP000233556"/>
    </source>
</evidence>
<dbReference type="EMBL" id="KZ505842">
    <property type="protein sequence ID" value="PKU44219.1"/>
    <property type="molecule type" value="Genomic_DNA"/>
</dbReference>
<gene>
    <name evidence="2" type="ORF">llap_5479</name>
</gene>
<reference evidence="3" key="1">
    <citation type="submission" date="2017-11" db="EMBL/GenBank/DDBJ databases">
        <authorList>
            <person name="Lima N.C."/>
            <person name="Parody-Merino A.M."/>
            <person name="Battley P.F."/>
            <person name="Fidler A.E."/>
            <person name="Prosdocimi F."/>
        </authorList>
    </citation>
    <scope>NUCLEOTIDE SEQUENCE [LARGE SCALE GENOMIC DNA]</scope>
</reference>
<dbReference type="AlphaFoldDB" id="A0A2I0UDW7"/>
<evidence type="ECO:0000313" key="2">
    <source>
        <dbReference type="EMBL" id="PKU44219.1"/>
    </source>
</evidence>
<proteinExistence type="predicted"/>
<protein>
    <submittedName>
        <fullName evidence="2">Uncharacterized protein</fullName>
    </submittedName>
</protein>
<dbReference type="Proteomes" id="UP000233556">
    <property type="component" value="Unassembled WGS sequence"/>
</dbReference>
<organism evidence="2 3">
    <name type="scientific">Limosa lapponica baueri</name>
    <dbReference type="NCBI Taxonomy" id="1758121"/>
    <lineage>
        <taxon>Eukaryota</taxon>
        <taxon>Metazoa</taxon>
        <taxon>Chordata</taxon>
        <taxon>Craniata</taxon>
        <taxon>Vertebrata</taxon>
        <taxon>Euteleostomi</taxon>
        <taxon>Archelosauria</taxon>
        <taxon>Archosauria</taxon>
        <taxon>Dinosauria</taxon>
        <taxon>Saurischia</taxon>
        <taxon>Theropoda</taxon>
        <taxon>Coelurosauria</taxon>
        <taxon>Aves</taxon>
        <taxon>Neognathae</taxon>
        <taxon>Neoaves</taxon>
        <taxon>Charadriiformes</taxon>
        <taxon>Scolopacidae</taxon>
        <taxon>Limosa</taxon>
    </lineage>
</organism>
<name>A0A2I0UDW7_LIMLA</name>
<feature type="region of interest" description="Disordered" evidence="1">
    <location>
        <begin position="58"/>
        <end position="81"/>
    </location>
</feature>
<keyword evidence="3" id="KW-1185">Reference proteome</keyword>
<accession>A0A2I0UDW7</accession>